<gene>
    <name evidence="1" type="ORF">ACHAXA_003671</name>
</gene>
<dbReference type="AlphaFoldDB" id="A0ABD3SPA4"/>
<accession>A0ABD3SPA4</accession>
<organism evidence="1 2">
    <name type="scientific">Cyclostephanos tholiformis</name>
    <dbReference type="NCBI Taxonomy" id="382380"/>
    <lineage>
        <taxon>Eukaryota</taxon>
        <taxon>Sar</taxon>
        <taxon>Stramenopiles</taxon>
        <taxon>Ochrophyta</taxon>
        <taxon>Bacillariophyta</taxon>
        <taxon>Coscinodiscophyceae</taxon>
        <taxon>Thalassiosirophycidae</taxon>
        <taxon>Stephanodiscales</taxon>
        <taxon>Stephanodiscaceae</taxon>
        <taxon>Cyclostephanos</taxon>
    </lineage>
</organism>
<evidence type="ECO:0000313" key="1">
    <source>
        <dbReference type="EMBL" id="KAL3826347.1"/>
    </source>
</evidence>
<keyword evidence="2" id="KW-1185">Reference proteome</keyword>
<dbReference type="EMBL" id="JALLPB020000023">
    <property type="protein sequence ID" value="KAL3826347.1"/>
    <property type="molecule type" value="Genomic_DNA"/>
</dbReference>
<reference evidence="1 2" key="1">
    <citation type="submission" date="2024-10" db="EMBL/GenBank/DDBJ databases">
        <title>Updated reference genomes for cyclostephanoid diatoms.</title>
        <authorList>
            <person name="Roberts W.R."/>
            <person name="Alverson A.J."/>
        </authorList>
    </citation>
    <scope>NUCLEOTIDE SEQUENCE [LARGE SCALE GENOMIC DNA]</scope>
    <source>
        <strain evidence="1 2">AJA228-03</strain>
    </source>
</reference>
<evidence type="ECO:0000313" key="2">
    <source>
        <dbReference type="Proteomes" id="UP001530377"/>
    </source>
</evidence>
<protein>
    <submittedName>
        <fullName evidence="1">Uncharacterized protein</fullName>
    </submittedName>
</protein>
<comment type="caution">
    <text evidence="1">The sequence shown here is derived from an EMBL/GenBank/DDBJ whole genome shotgun (WGS) entry which is preliminary data.</text>
</comment>
<dbReference type="Proteomes" id="UP001530377">
    <property type="component" value="Unassembled WGS sequence"/>
</dbReference>
<name>A0ABD3SPA4_9STRA</name>
<proteinExistence type="predicted"/>
<sequence>MVPGLFEERRCWWDWNGSCTKCFVPVKEMDGIFCANFCEPRGSWPLCRKAWHANCYACLGQGKFPLKKIQDEEGNQWFMHDKREYRINHGVHGAHASISFQSEDCWMINLEGRLPAPRLDDAYIMLIRRANLDAMGGRAVSTIEAHAAAIRRLIQNCKLFRMTPPIPPRGPMPMTDQVGMAIAVSLLFNSLNAKPRLQGETHIQFDMMRKPRATYTGSI</sequence>